<comment type="catalytic activity">
    <reaction evidence="3">
        <text>xanthosine + phosphate = alpha-D-ribose 1-phosphate + xanthine</text>
        <dbReference type="Rhea" id="RHEA:27638"/>
        <dbReference type="ChEBI" id="CHEBI:17712"/>
        <dbReference type="ChEBI" id="CHEBI:18107"/>
        <dbReference type="ChEBI" id="CHEBI:43474"/>
        <dbReference type="ChEBI" id="CHEBI:57720"/>
        <dbReference type="EC" id="2.4.2.1"/>
    </reaction>
</comment>
<accession>A0AAW7X351</accession>
<organism evidence="4 5">
    <name type="scientific">Saccharophagus degradans</name>
    <dbReference type="NCBI Taxonomy" id="86304"/>
    <lineage>
        <taxon>Bacteria</taxon>
        <taxon>Pseudomonadati</taxon>
        <taxon>Pseudomonadota</taxon>
        <taxon>Gammaproteobacteria</taxon>
        <taxon>Cellvibrionales</taxon>
        <taxon>Cellvibrionaceae</taxon>
        <taxon>Saccharophagus</taxon>
    </lineage>
</organism>
<reference evidence="4" key="1">
    <citation type="submission" date="2023-07" db="EMBL/GenBank/DDBJ databases">
        <title>Genome content predicts the carbon catabolic preferences of heterotrophic bacteria.</title>
        <authorList>
            <person name="Gralka M."/>
        </authorList>
    </citation>
    <scope>NUCLEOTIDE SEQUENCE</scope>
    <source>
        <strain evidence="4">I3M17_2</strain>
    </source>
</reference>
<evidence type="ECO:0000256" key="1">
    <source>
        <dbReference type="ARBA" id="ARBA00022676"/>
    </source>
</evidence>
<protein>
    <recommendedName>
        <fullName evidence="3">Pyrimidine/purine nucleoside phosphorylase</fullName>
        <ecNumber evidence="3">2.4.2.1</ecNumber>
        <ecNumber evidence="3">2.4.2.2</ecNumber>
    </recommendedName>
    <alternativeName>
        <fullName evidence="3">Adenosine phosphorylase</fullName>
    </alternativeName>
    <alternativeName>
        <fullName evidence="3">Cytidine phosphorylase</fullName>
    </alternativeName>
    <alternativeName>
        <fullName evidence="3">Guanosine phosphorylase</fullName>
    </alternativeName>
    <alternativeName>
        <fullName evidence="3">Inosine phosphorylase</fullName>
    </alternativeName>
    <alternativeName>
        <fullName evidence="3">Thymidine phosphorylase</fullName>
    </alternativeName>
    <alternativeName>
        <fullName evidence="3">Uridine phosphorylase</fullName>
    </alternativeName>
    <alternativeName>
        <fullName evidence="3">Xanthosine phosphorylase</fullName>
    </alternativeName>
</protein>
<dbReference type="AlphaFoldDB" id="A0AAW7X351"/>
<comment type="catalytic activity">
    <reaction evidence="3">
        <text>inosine + phosphate = alpha-D-ribose 1-phosphate + hypoxanthine</text>
        <dbReference type="Rhea" id="RHEA:27646"/>
        <dbReference type="ChEBI" id="CHEBI:17368"/>
        <dbReference type="ChEBI" id="CHEBI:17596"/>
        <dbReference type="ChEBI" id="CHEBI:43474"/>
        <dbReference type="ChEBI" id="CHEBI:57720"/>
        <dbReference type="EC" id="2.4.2.1"/>
    </reaction>
</comment>
<dbReference type="EC" id="2.4.2.2" evidence="3"/>
<comment type="caution">
    <text evidence="4">The sequence shown here is derived from an EMBL/GenBank/DDBJ whole genome shotgun (WGS) entry which is preliminary data.</text>
</comment>
<keyword evidence="2 3" id="KW-0808">Transferase</keyword>
<dbReference type="GO" id="GO:0005829">
    <property type="term" value="C:cytosol"/>
    <property type="evidence" value="ECO:0007669"/>
    <property type="project" value="TreeGrafter"/>
</dbReference>
<name>A0AAW7X351_9GAMM</name>
<dbReference type="PANTHER" id="PTHR36540">
    <property type="entry name" value="PYRIMIDINE/PURINE NUCLEOSIDE PHOSPHORYLASE"/>
    <property type="match status" value="1"/>
</dbReference>
<comment type="catalytic activity">
    <reaction evidence="3">
        <text>uridine + phosphate = alpha-D-ribose 1-phosphate + uracil</text>
        <dbReference type="Rhea" id="RHEA:24388"/>
        <dbReference type="ChEBI" id="CHEBI:16704"/>
        <dbReference type="ChEBI" id="CHEBI:17568"/>
        <dbReference type="ChEBI" id="CHEBI:43474"/>
        <dbReference type="ChEBI" id="CHEBI:57720"/>
        <dbReference type="EC" id="2.4.2.2"/>
    </reaction>
</comment>
<dbReference type="PANTHER" id="PTHR36540:SF1">
    <property type="entry name" value="PYRIMIDINE_PURINE NUCLEOSIDE PHOSPHORYLASE"/>
    <property type="match status" value="1"/>
</dbReference>
<dbReference type="InterPro" id="IPR009664">
    <property type="entry name" value="Ppnp"/>
</dbReference>
<gene>
    <name evidence="3" type="primary">ppnP</name>
    <name evidence="4" type="ORF">Q4521_04525</name>
</gene>
<dbReference type="RefSeq" id="WP_216065368.1">
    <property type="nucleotide sequence ID" value="NZ_JAHKPP010000042.1"/>
</dbReference>
<sequence length="94" mass="10525">MLEVNSYFDGTVKSIAFQTATLPATVGVMAKGEYTFGTDCKEIMTVVSGELIVQLPNQEEWQTFIDGQTFEVEANQSFNLKVPVETAYLCKYIR</sequence>
<evidence type="ECO:0000313" key="4">
    <source>
        <dbReference type="EMBL" id="MDO6421730.1"/>
    </source>
</evidence>
<proteinExistence type="inferred from homology"/>
<keyword evidence="1 3" id="KW-0328">Glycosyltransferase</keyword>
<evidence type="ECO:0000313" key="5">
    <source>
        <dbReference type="Proteomes" id="UP001169760"/>
    </source>
</evidence>
<dbReference type="EMBL" id="JAUOPB010000003">
    <property type="protein sequence ID" value="MDO6421730.1"/>
    <property type="molecule type" value="Genomic_DNA"/>
</dbReference>
<evidence type="ECO:0000256" key="3">
    <source>
        <dbReference type="HAMAP-Rule" id="MF_01537"/>
    </source>
</evidence>
<comment type="catalytic activity">
    <reaction evidence="3">
        <text>thymidine + phosphate = 2-deoxy-alpha-D-ribose 1-phosphate + thymine</text>
        <dbReference type="Rhea" id="RHEA:16037"/>
        <dbReference type="ChEBI" id="CHEBI:17748"/>
        <dbReference type="ChEBI" id="CHEBI:17821"/>
        <dbReference type="ChEBI" id="CHEBI:43474"/>
        <dbReference type="ChEBI" id="CHEBI:57259"/>
        <dbReference type="EC" id="2.4.2.2"/>
    </reaction>
</comment>
<dbReference type="EC" id="2.4.2.1" evidence="3"/>
<comment type="catalytic activity">
    <reaction evidence="3">
        <text>a purine D-ribonucleoside + phosphate = a purine nucleobase + alpha-D-ribose 1-phosphate</text>
        <dbReference type="Rhea" id="RHEA:19805"/>
        <dbReference type="ChEBI" id="CHEBI:26386"/>
        <dbReference type="ChEBI" id="CHEBI:43474"/>
        <dbReference type="ChEBI" id="CHEBI:57720"/>
        <dbReference type="ChEBI" id="CHEBI:142355"/>
        <dbReference type="EC" id="2.4.2.1"/>
    </reaction>
</comment>
<dbReference type="FunFam" id="2.60.120.10:FF:000016">
    <property type="entry name" value="Pyrimidine/purine nucleoside phosphorylase"/>
    <property type="match status" value="1"/>
</dbReference>
<dbReference type="Pfam" id="PF06865">
    <property type="entry name" value="Ppnp"/>
    <property type="match status" value="1"/>
</dbReference>
<dbReference type="HAMAP" id="MF_01537">
    <property type="entry name" value="Nucleos_phosphorylase_PpnP"/>
    <property type="match status" value="1"/>
</dbReference>
<evidence type="ECO:0000256" key="2">
    <source>
        <dbReference type="ARBA" id="ARBA00022679"/>
    </source>
</evidence>
<comment type="catalytic activity">
    <reaction evidence="3">
        <text>adenosine + phosphate = alpha-D-ribose 1-phosphate + adenine</text>
        <dbReference type="Rhea" id="RHEA:27642"/>
        <dbReference type="ChEBI" id="CHEBI:16335"/>
        <dbReference type="ChEBI" id="CHEBI:16708"/>
        <dbReference type="ChEBI" id="CHEBI:43474"/>
        <dbReference type="ChEBI" id="CHEBI:57720"/>
        <dbReference type="EC" id="2.4.2.1"/>
    </reaction>
</comment>
<dbReference type="GO" id="GO:0004731">
    <property type="term" value="F:purine-nucleoside phosphorylase activity"/>
    <property type="evidence" value="ECO:0007669"/>
    <property type="project" value="UniProtKB-UniRule"/>
</dbReference>
<comment type="similarity">
    <text evidence="3">Belongs to the nucleoside phosphorylase PpnP family.</text>
</comment>
<comment type="function">
    <text evidence="3">Catalyzes the phosphorolysis of diverse nucleosides, yielding D-ribose 1-phosphate and the respective free bases. Can use uridine, adenosine, guanosine, cytidine, thymidine, inosine and xanthosine as substrates. Also catalyzes the reverse reactions.</text>
</comment>
<dbReference type="CDD" id="cd20296">
    <property type="entry name" value="cupin_PpnP-like"/>
    <property type="match status" value="1"/>
</dbReference>
<comment type="catalytic activity">
    <reaction evidence="3">
        <text>cytidine + phosphate = cytosine + alpha-D-ribose 1-phosphate</text>
        <dbReference type="Rhea" id="RHEA:52540"/>
        <dbReference type="ChEBI" id="CHEBI:16040"/>
        <dbReference type="ChEBI" id="CHEBI:17562"/>
        <dbReference type="ChEBI" id="CHEBI:43474"/>
        <dbReference type="ChEBI" id="CHEBI:57720"/>
        <dbReference type="EC" id="2.4.2.2"/>
    </reaction>
</comment>
<dbReference type="Proteomes" id="UP001169760">
    <property type="component" value="Unassembled WGS sequence"/>
</dbReference>
<comment type="catalytic activity">
    <reaction evidence="3">
        <text>guanosine + phosphate = alpha-D-ribose 1-phosphate + guanine</text>
        <dbReference type="Rhea" id="RHEA:13233"/>
        <dbReference type="ChEBI" id="CHEBI:16235"/>
        <dbReference type="ChEBI" id="CHEBI:16750"/>
        <dbReference type="ChEBI" id="CHEBI:43474"/>
        <dbReference type="ChEBI" id="CHEBI:57720"/>
        <dbReference type="EC" id="2.4.2.1"/>
    </reaction>
</comment>
<dbReference type="GO" id="GO:0016154">
    <property type="term" value="F:pyrimidine-nucleoside phosphorylase activity"/>
    <property type="evidence" value="ECO:0007669"/>
    <property type="project" value="UniProtKB-UniRule"/>
</dbReference>